<dbReference type="InterPro" id="IPR002885">
    <property type="entry name" value="PPR_rpt"/>
</dbReference>
<evidence type="ECO:0000313" key="4">
    <source>
        <dbReference type="RefSeq" id="XP_039128208.1"/>
    </source>
</evidence>
<dbReference type="GO" id="GO:0003723">
    <property type="term" value="F:RNA binding"/>
    <property type="evidence" value="ECO:0007669"/>
    <property type="project" value="InterPro"/>
</dbReference>
<dbReference type="InterPro" id="IPR046960">
    <property type="entry name" value="PPR_At4g14850-like_plant"/>
</dbReference>
<feature type="repeat" description="PPR" evidence="2">
    <location>
        <begin position="772"/>
        <end position="807"/>
    </location>
</feature>
<dbReference type="FunFam" id="1.25.40.10:FF:000381">
    <property type="entry name" value="Pentatricopeptide repeat-containing protein"/>
    <property type="match status" value="1"/>
</dbReference>
<feature type="repeat" description="PPR" evidence="2">
    <location>
        <begin position="330"/>
        <end position="360"/>
    </location>
</feature>
<evidence type="ECO:0000256" key="2">
    <source>
        <dbReference type="PROSITE-ProRule" id="PRU00708"/>
    </source>
</evidence>
<dbReference type="PANTHER" id="PTHR24015:SF1991">
    <property type="entry name" value="OS01G0938000 PROTEIN"/>
    <property type="match status" value="1"/>
</dbReference>
<dbReference type="PROSITE" id="PS51375">
    <property type="entry name" value="PPR"/>
    <property type="match status" value="6"/>
</dbReference>
<keyword evidence="1" id="KW-0677">Repeat</keyword>
<dbReference type="RefSeq" id="XP_039128208.1">
    <property type="nucleotide sequence ID" value="XM_039272274.1"/>
</dbReference>
<dbReference type="Pfam" id="PF13041">
    <property type="entry name" value="PPR_2"/>
    <property type="match status" value="2"/>
</dbReference>
<dbReference type="Gene3D" id="1.25.40.10">
    <property type="entry name" value="Tetratricopeptide repeat domain"/>
    <property type="match status" value="5"/>
</dbReference>
<feature type="repeat" description="PPR" evidence="2">
    <location>
        <begin position="737"/>
        <end position="771"/>
    </location>
</feature>
<dbReference type="FunFam" id="1.25.40.10:FF:000353">
    <property type="entry name" value="Pentatricopeptide repeat-containing protein At4g39530"/>
    <property type="match status" value="1"/>
</dbReference>
<dbReference type="InterPro" id="IPR046848">
    <property type="entry name" value="E_motif"/>
</dbReference>
<feature type="repeat" description="PPR" evidence="2">
    <location>
        <begin position="433"/>
        <end position="468"/>
    </location>
</feature>
<dbReference type="Proteomes" id="UP001515500">
    <property type="component" value="Chromosome 7"/>
</dbReference>
<accession>A0AB40BPI7</accession>
<dbReference type="NCBIfam" id="TIGR00756">
    <property type="entry name" value="PPR"/>
    <property type="match status" value="4"/>
</dbReference>
<dbReference type="InterPro" id="IPR011990">
    <property type="entry name" value="TPR-like_helical_dom_sf"/>
</dbReference>
<evidence type="ECO:0000256" key="1">
    <source>
        <dbReference type="ARBA" id="ARBA00022737"/>
    </source>
</evidence>
<dbReference type="SUPFAM" id="SSF48452">
    <property type="entry name" value="TPR-like"/>
    <property type="match status" value="1"/>
</dbReference>
<dbReference type="FunFam" id="1.25.40.10:FF:000640">
    <property type="entry name" value="Tetratricopeptide repeat (TPR)-like superfamily protein"/>
    <property type="match status" value="1"/>
</dbReference>
<dbReference type="GO" id="GO:0009451">
    <property type="term" value="P:RNA modification"/>
    <property type="evidence" value="ECO:0007669"/>
    <property type="project" value="InterPro"/>
</dbReference>
<feature type="repeat" description="PPR" evidence="2">
    <location>
        <begin position="536"/>
        <end position="566"/>
    </location>
</feature>
<dbReference type="FunFam" id="1.25.40.10:FF:000073">
    <property type="entry name" value="Pentatricopeptide repeat-containing protein chloroplastic"/>
    <property type="match status" value="1"/>
</dbReference>
<gene>
    <name evidence="4" type="primary">LOC120264459</name>
</gene>
<dbReference type="GeneID" id="120264459"/>
<dbReference type="Pfam" id="PF20431">
    <property type="entry name" value="E_motif"/>
    <property type="match status" value="1"/>
</dbReference>
<organism evidence="3 4">
    <name type="scientific">Dioscorea cayennensis subsp. rotundata</name>
    <name type="common">White Guinea yam</name>
    <name type="synonym">Dioscorea rotundata</name>
    <dbReference type="NCBI Taxonomy" id="55577"/>
    <lineage>
        <taxon>Eukaryota</taxon>
        <taxon>Viridiplantae</taxon>
        <taxon>Streptophyta</taxon>
        <taxon>Embryophyta</taxon>
        <taxon>Tracheophyta</taxon>
        <taxon>Spermatophyta</taxon>
        <taxon>Magnoliopsida</taxon>
        <taxon>Liliopsida</taxon>
        <taxon>Dioscoreales</taxon>
        <taxon>Dioscoreaceae</taxon>
        <taxon>Dioscorea</taxon>
    </lineage>
</organism>
<feature type="repeat" description="PPR" evidence="2">
    <location>
        <begin position="197"/>
        <end position="231"/>
    </location>
</feature>
<name>A0AB40BPI7_DIOCR</name>
<dbReference type="AlphaFoldDB" id="A0AB40BPI7"/>
<sequence>MLRSLSSSSTSLIPKSLHFLLLRTYPSPPCARLCSQRLVNGSQSLPMWYAHYMLDEMPQRATFIYNHLKFLKKSSANHDLLVSLHCLSLKVGCLSDVSVRTSLIGLYARAWDLGSSLALFDEMDDPDLISWNAVISACVVNAEFHLSTVLFRELVCGFGVFDSTTVVIVLSAVTRSCELKHGLVLHAMVLKKRLDFDVFLCNALVDMYAKCGDLSSSECVFEGMKVKDVTSWNSIMHGCLYNDCPVNSALCFREMNRSGVKADQVGLSCVVSACSGLKELFGFGISVHGCVIKLGCNEDSSVANSLITLYSRNEDVEDARQVFWKLVHKNEVSWNSIIHGLVGNDHVHEALDVFREMQSRIACQPDDITLVTIIPVFGQLRLLIHGKSMHGFAIRKELESKNLSILNSLLDMYLKCDDLISANILFNVMPTRDLITWNTIISGYSQFDSLKKEARSFFRKLLQTGLRCSLASILAILPSCTCPEDLQFGRTLHSWKYKYGFTSIVSVVNALMCMYINCGDLIAASLLLDSILIVSDVVSWNTMIVGCAQNGFYKDALEALEFMHCSLSLRPDPITFVSLLSACGNLKSLFHGKLIHGLASKSCIGSDVRVINALLTMYMRCKDTESAVAVFHFSPTTNLCSWNCMISGLTQNKEGQKALECFRWMEKFEPNEMSLVGAVCACTQSGNLRQGMEVHAYVLRSQHQNNMFISSALIDMYSKCGRLDIASCVFQNSSEKSVASWNAMISAYGIHGQGRKAIELFAKMSESSIKHTKSTYIAILLACCHSGLIDEAWKHYNCMLEEHGIKPTTEHHVCIVDMLGRAGMISEAFEFINKLPVRAESGIWGALLSACFDHGNVEIGKSSAENLFCMESVNTGYYVTLSNLYAFSGMWSNAVSVRGLIQDKKLKKPPGISSINVRMQ</sequence>
<protein>
    <submittedName>
        <fullName evidence="4">Pentatricopeptide repeat-containing protein At4g19220, mitochondrial isoform X1</fullName>
    </submittedName>
</protein>
<dbReference type="Pfam" id="PF01535">
    <property type="entry name" value="PPR"/>
    <property type="match status" value="7"/>
</dbReference>
<keyword evidence="3" id="KW-1185">Reference proteome</keyword>
<evidence type="ECO:0000313" key="3">
    <source>
        <dbReference type="Proteomes" id="UP001515500"/>
    </source>
</evidence>
<dbReference type="PANTHER" id="PTHR24015">
    <property type="entry name" value="OS07G0578800 PROTEIN-RELATED"/>
    <property type="match status" value="1"/>
</dbReference>
<proteinExistence type="predicted"/>
<reference evidence="4" key="1">
    <citation type="submission" date="2025-08" db="UniProtKB">
        <authorList>
            <consortium name="RefSeq"/>
        </authorList>
    </citation>
    <scope>IDENTIFICATION</scope>
</reference>
<dbReference type="FunFam" id="1.25.40.10:FF:000975">
    <property type="entry name" value="Pentatricopeptide repeat-containing protein"/>
    <property type="match status" value="1"/>
</dbReference>